<feature type="transmembrane region" description="Helical" evidence="3">
    <location>
        <begin position="908"/>
        <end position="929"/>
    </location>
</feature>
<feature type="coiled-coil region" evidence="1">
    <location>
        <begin position="12"/>
        <end position="49"/>
    </location>
</feature>
<evidence type="ECO:0000313" key="5">
    <source>
        <dbReference type="Proteomes" id="UP000001876"/>
    </source>
</evidence>
<organism evidence="5">
    <name type="scientific">Micromonas pusilla (strain CCMP1545)</name>
    <name type="common">Picoplanktonic green alga</name>
    <dbReference type="NCBI Taxonomy" id="564608"/>
    <lineage>
        <taxon>Eukaryota</taxon>
        <taxon>Viridiplantae</taxon>
        <taxon>Chlorophyta</taxon>
        <taxon>Mamiellophyceae</taxon>
        <taxon>Mamiellales</taxon>
        <taxon>Mamiellaceae</taxon>
        <taxon>Micromonas</taxon>
    </lineage>
</organism>
<dbReference type="AlphaFoldDB" id="C1MVG6"/>
<gene>
    <name evidence="4" type="ORF">MICPUCDRAFT_47683</name>
</gene>
<keyword evidence="1" id="KW-0175">Coiled coil</keyword>
<keyword evidence="3" id="KW-0472">Membrane</keyword>
<feature type="region of interest" description="Disordered" evidence="2">
    <location>
        <begin position="297"/>
        <end position="336"/>
    </location>
</feature>
<feature type="compositionally biased region" description="Low complexity" evidence="2">
    <location>
        <begin position="315"/>
        <end position="329"/>
    </location>
</feature>
<dbReference type="KEGG" id="mpp:MICPUCDRAFT_47683"/>
<dbReference type="GeneID" id="9685473"/>
<feature type="region of interest" description="Disordered" evidence="2">
    <location>
        <begin position="54"/>
        <end position="107"/>
    </location>
</feature>
<evidence type="ECO:0000256" key="3">
    <source>
        <dbReference type="SAM" id="Phobius"/>
    </source>
</evidence>
<feature type="compositionally biased region" description="Low complexity" evidence="2">
    <location>
        <begin position="823"/>
        <end position="850"/>
    </location>
</feature>
<feature type="coiled-coil region" evidence="1">
    <location>
        <begin position="610"/>
        <end position="727"/>
    </location>
</feature>
<feature type="region of interest" description="Disordered" evidence="2">
    <location>
        <begin position="797"/>
        <end position="850"/>
    </location>
</feature>
<keyword evidence="3" id="KW-1133">Transmembrane helix</keyword>
<proteinExistence type="predicted"/>
<accession>C1MVG6</accession>
<dbReference type="EMBL" id="GG663741">
    <property type="protein sequence ID" value="EEH55987.1"/>
    <property type="molecule type" value="Genomic_DNA"/>
</dbReference>
<dbReference type="STRING" id="564608.C1MVG6"/>
<feature type="compositionally biased region" description="Basic and acidic residues" evidence="2">
    <location>
        <begin position="297"/>
        <end position="314"/>
    </location>
</feature>
<reference evidence="4 5" key="1">
    <citation type="journal article" date="2009" name="Science">
        <title>Green evolution and dynamic adaptations revealed by genomes of the marine picoeukaryotes Micromonas.</title>
        <authorList>
            <person name="Worden A.Z."/>
            <person name="Lee J.H."/>
            <person name="Mock T."/>
            <person name="Rouze P."/>
            <person name="Simmons M.P."/>
            <person name="Aerts A.L."/>
            <person name="Allen A.E."/>
            <person name="Cuvelier M.L."/>
            <person name="Derelle E."/>
            <person name="Everett M.V."/>
            <person name="Foulon E."/>
            <person name="Grimwood J."/>
            <person name="Gundlach H."/>
            <person name="Henrissat B."/>
            <person name="Napoli C."/>
            <person name="McDonald S.M."/>
            <person name="Parker M.S."/>
            <person name="Rombauts S."/>
            <person name="Salamov A."/>
            <person name="Von Dassow P."/>
            <person name="Badger J.H."/>
            <person name="Coutinho P.M."/>
            <person name="Demir E."/>
            <person name="Dubchak I."/>
            <person name="Gentemann C."/>
            <person name="Eikrem W."/>
            <person name="Gready J.E."/>
            <person name="John U."/>
            <person name="Lanier W."/>
            <person name="Lindquist E.A."/>
            <person name="Lucas S."/>
            <person name="Mayer K.F."/>
            <person name="Moreau H."/>
            <person name="Not F."/>
            <person name="Otillar R."/>
            <person name="Panaud O."/>
            <person name="Pangilinan J."/>
            <person name="Paulsen I."/>
            <person name="Piegu B."/>
            <person name="Poliakov A."/>
            <person name="Robbens S."/>
            <person name="Schmutz J."/>
            <person name="Toulza E."/>
            <person name="Wyss T."/>
            <person name="Zelensky A."/>
            <person name="Zhou K."/>
            <person name="Armbrust E.V."/>
            <person name="Bhattacharya D."/>
            <person name="Goodenough U.W."/>
            <person name="Van de Peer Y."/>
            <person name="Grigoriev I.V."/>
        </authorList>
    </citation>
    <scope>NUCLEOTIDE SEQUENCE [LARGE SCALE GENOMIC DNA]</scope>
    <source>
        <strain evidence="4 5">CCMP1545</strain>
    </source>
</reference>
<feature type="coiled-coil region" evidence="1">
    <location>
        <begin position="352"/>
        <end position="389"/>
    </location>
</feature>
<feature type="compositionally biased region" description="Basic and acidic residues" evidence="2">
    <location>
        <begin position="419"/>
        <end position="441"/>
    </location>
</feature>
<evidence type="ECO:0000256" key="1">
    <source>
        <dbReference type="SAM" id="Coils"/>
    </source>
</evidence>
<feature type="compositionally biased region" description="Pro residues" evidence="2">
    <location>
        <begin position="462"/>
        <end position="493"/>
    </location>
</feature>
<keyword evidence="5" id="KW-1185">Reference proteome</keyword>
<dbReference type="RefSeq" id="XP_003060035.1">
    <property type="nucleotide sequence ID" value="XM_003059989.1"/>
</dbReference>
<feature type="region of interest" description="Disordered" evidence="2">
    <location>
        <begin position="402"/>
        <end position="500"/>
    </location>
</feature>
<keyword evidence="3" id="KW-0812">Transmembrane</keyword>
<name>C1MVG6_MICPC</name>
<sequence>MAEVITQCAAATAEAAARRDAMEAKKLELERAVEDRDASERALTRCREDLRAALADAASSPRQQRTLPPSPAQSGGSGAFRWHSNDTFGGGETASLPSPSPSRSSSVAVSVTAKANLSPAAKEEVDLRVELYRLQRALAEKDAELELARVSAADAARANAERLDELHGRRASVAPPSPRRESGTGRSVTAMTAELDILRSALEGKDKELIALAAERAELETMRLEAEAAAVREQEAAELITSQFSALRKEVNDAKAASLEKDEARRVAESAAHDAAEDHAAKVRALMLELQEARKTAEETAAKAEETEKRRVEAEAAATAAKKTSAATTTDEETEKLKKDIVRLDAALLVAAEQTADKLDHHRAAKAALEDELERLKEETKTREEASAREIRRLNVALRGAMRAAEKSGTDDDASGSDAETRGGEKRAPSTPSARERRLEIEVSTLRRALEESRAAAAPRSPRSPPTTPSPRRVPLPETPRPWPSPRSAPLPETPLASTYDAPLAALASVARGEREERLEDEISKLHAALREAAGAAAEEDAAGAAREKQLKADLDAAVFARDEAVAEASERETALSREVAGLRESLDGALAAARDAIAARAATEDLDLAASSSAREDALEEEIARLRAALEAALTAAAMEDEREAASAAEANARADALEAALAEVTEGMANANAMVEAAVFARDEAQAELETLKNDRVGAEPPHVTARALEELDTLRGEVERLSAALDAAPAVLGLGEDPEDAKWRARENELTTHVARLERALKDAAAAVGASEAAAVDAAERAIASGARDGDLDGIDAIGALPERDSDDETDSDASDFEVAAPATSRAGEAAAAAATTTARGSAPSKNSAAASASAAEFFEGATPRERYRSRIDHSSRPTRGLGLFAARYGHGYGRGDRAPPPPRVLAAIAVAVLAACVAVVATVFFSGDSCGWSATSVVDEWLSYVVHAKYRPACAPRSRPS</sequence>
<feature type="compositionally biased region" description="Acidic residues" evidence="2">
    <location>
        <begin position="808"/>
        <end position="819"/>
    </location>
</feature>
<evidence type="ECO:0000256" key="2">
    <source>
        <dbReference type="SAM" id="MobiDB-lite"/>
    </source>
</evidence>
<dbReference type="Proteomes" id="UP000001876">
    <property type="component" value="Unassembled WGS sequence"/>
</dbReference>
<protein>
    <submittedName>
        <fullName evidence="4">Predicted protein</fullName>
    </submittedName>
</protein>
<feature type="compositionally biased region" description="Low complexity" evidence="2">
    <location>
        <begin position="94"/>
        <end position="107"/>
    </location>
</feature>
<feature type="region of interest" description="Disordered" evidence="2">
    <location>
        <begin position="161"/>
        <end position="188"/>
    </location>
</feature>
<dbReference type="PANTHER" id="PTHR45615:SF66">
    <property type="entry name" value="CARD DOMAIN-CONTAINING PROTEIN"/>
    <property type="match status" value="1"/>
</dbReference>
<dbReference type="PANTHER" id="PTHR45615">
    <property type="entry name" value="MYOSIN HEAVY CHAIN, NON-MUSCLE"/>
    <property type="match status" value="1"/>
</dbReference>
<evidence type="ECO:0000313" key="4">
    <source>
        <dbReference type="EMBL" id="EEH55987.1"/>
    </source>
</evidence>